<dbReference type="AlphaFoldDB" id="A0A814FIF9"/>
<dbReference type="InterPro" id="IPR051710">
    <property type="entry name" value="Phosphatase_SH3-domain"/>
</dbReference>
<gene>
    <name evidence="1" type="ORF">SEV965_LOCUS9981</name>
</gene>
<comment type="caution">
    <text evidence="1">The sequence shown here is derived from an EMBL/GenBank/DDBJ whole genome shotgun (WGS) entry which is preliminary data.</text>
</comment>
<protein>
    <submittedName>
        <fullName evidence="1">Uncharacterized protein</fullName>
    </submittedName>
</protein>
<evidence type="ECO:0000313" key="1">
    <source>
        <dbReference type="EMBL" id="CAF0985452.1"/>
    </source>
</evidence>
<organism evidence="1 2">
    <name type="scientific">Rotaria sordida</name>
    <dbReference type="NCBI Taxonomy" id="392033"/>
    <lineage>
        <taxon>Eukaryota</taxon>
        <taxon>Metazoa</taxon>
        <taxon>Spiralia</taxon>
        <taxon>Gnathifera</taxon>
        <taxon>Rotifera</taxon>
        <taxon>Eurotatoria</taxon>
        <taxon>Bdelloidea</taxon>
        <taxon>Philodinida</taxon>
        <taxon>Philodinidae</taxon>
        <taxon>Rotaria</taxon>
    </lineage>
</organism>
<dbReference type="Gene3D" id="3.40.50.1240">
    <property type="entry name" value="Phosphoglycerate mutase-like"/>
    <property type="match status" value="1"/>
</dbReference>
<accession>A0A814FIF9</accession>
<dbReference type="PANTHER" id="PTHR16469">
    <property type="entry name" value="UBIQUITIN-ASSOCIATED AND SH3 DOMAIN-CONTAINING BA-RELATED"/>
    <property type="match status" value="1"/>
</dbReference>
<dbReference type="EMBL" id="CAJNOU010000399">
    <property type="protein sequence ID" value="CAF0985452.1"/>
    <property type="molecule type" value="Genomic_DNA"/>
</dbReference>
<dbReference type="SUPFAM" id="SSF53254">
    <property type="entry name" value="Phosphoglycerate mutase-like"/>
    <property type="match status" value="1"/>
</dbReference>
<dbReference type="Proteomes" id="UP000663889">
    <property type="component" value="Unassembled WGS sequence"/>
</dbReference>
<dbReference type="PANTHER" id="PTHR16469:SF27">
    <property type="entry name" value="UBIQUITIN-ASSOCIATED AND SH3 DOMAIN-CONTAINING BA-RELATED"/>
    <property type="match status" value="1"/>
</dbReference>
<dbReference type="InterPro" id="IPR029033">
    <property type="entry name" value="His_PPase_superfam"/>
</dbReference>
<reference evidence="1" key="1">
    <citation type="submission" date="2021-02" db="EMBL/GenBank/DDBJ databases">
        <authorList>
            <person name="Nowell W R."/>
        </authorList>
    </citation>
    <scope>NUCLEOTIDE SEQUENCE</scope>
</reference>
<name>A0A814FIF9_9BILA</name>
<sequence length="296" mass="35066">MLVVKHPVMFNDNRIYYNRNKFLKIYDKDDDSQNHRPNYDLRLIICRHADRIDVEFSDQWYDLVFGSSSSSRNYRHPLLPHRLPHRSDTSLYVYDPPITRIGEQKSFNKGKQLSRHSTSIDYCYSSPACRSVITASSILRGMNRSKIPIRLEPYLFEPMTWNIALQEFGILSPFISNNEWKKAGYNIDRHYQPLSNYINPYETEEDFWYRSQEFFQTIEQRHGNMVQKFGRGRRSHRVSNILIVGHAATPPIFSNIAFEQPFNAKVFGQQCSQIPYLYTIVLERNTATQIWNIRHI</sequence>
<proteinExistence type="predicted"/>
<evidence type="ECO:0000313" key="2">
    <source>
        <dbReference type="Proteomes" id="UP000663889"/>
    </source>
</evidence>